<evidence type="ECO:0000256" key="5">
    <source>
        <dbReference type="SAM" id="Phobius"/>
    </source>
</evidence>
<dbReference type="SUPFAM" id="SSF58104">
    <property type="entry name" value="Methyl-accepting chemotaxis protein (MCP) signaling domain"/>
    <property type="match status" value="1"/>
</dbReference>
<dbReference type="PROSITE" id="PS50111">
    <property type="entry name" value="CHEMOTAXIS_TRANSDUC_2"/>
    <property type="match status" value="1"/>
</dbReference>
<dbReference type="PANTHER" id="PTHR43531:SF11">
    <property type="entry name" value="METHYL-ACCEPTING CHEMOTAXIS PROTEIN 3"/>
    <property type="match status" value="1"/>
</dbReference>
<dbReference type="Proteomes" id="UP000218831">
    <property type="component" value="Unassembled WGS sequence"/>
</dbReference>
<dbReference type="PANTHER" id="PTHR43531">
    <property type="entry name" value="PROTEIN ICFG"/>
    <property type="match status" value="1"/>
</dbReference>
<keyword evidence="5" id="KW-0472">Membrane</keyword>
<evidence type="ECO:0000256" key="2">
    <source>
        <dbReference type="ARBA" id="ARBA00029447"/>
    </source>
</evidence>
<comment type="similarity">
    <text evidence="2">Belongs to the methyl-accepting chemotaxis (MCP) protein family.</text>
</comment>
<feature type="compositionally biased region" description="Basic and acidic residues" evidence="4">
    <location>
        <begin position="316"/>
        <end position="329"/>
    </location>
</feature>
<feature type="domain" description="Methyl-accepting transducer" evidence="6">
    <location>
        <begin position="244"/>
        <end position="336"/>
    </location>
</feature>
<dbReference type="AlphaFoldDB" id="A0A2A2G4M9"/>
<proteinExistence type="inferred from homology"/>
<dbReference type="InterPro" id="IPR051310">
    <property type="entry name" value="MCP_chemotaxis"/>
</dbReference>
<protein>
    <recommendedName>
        <fullName evidence="6">Methyl-accepting transducer domain-containing protein</fullName>
    </recommendedName>
</protein>
<evidence type="ECO:0000256" key="3">
    <source>
        <dbReference type="PROSITE-ProRule" id="PRU00284"/>
    </source>
</evidence>
<gene>
    <name evidence="7" type="ORF">CK503_15875</name>
</gene>
<evidence type="ECO:0000313" key="7">
    <source>
        <dbReference type="EMBL" id="PAU92601.1"/>
    </source>
</evidence>
<dbReference type="GO" id="GO:0016020">
    <property type="term" value="C:membrane"/>
    <property type="evidence" value="ECO:0007669"/>
    <property type="project" value="InterPro"/>
</dbReference>
<feature type="region of interest" description="Disordered" evidence="4">
    <location>
        <begin position="249"/>
        <end position="336"/>
    </location>
</feature>
<feature type="transmembrane region" description="Helical" evidence="5">
    <location>
        <begin position="20"/>
        <end position="40"/>
    </location>
</feature>
<dbReference type="RefSeq" id="WP_176466335.1">
    <property type="nucleotide sequence ID" value="NZ_NSKE01000026.1"/>
</dbReference>
<dbReference type="GO" id="GO:0006935">
    <property type="term" value="P:chemotaxis"/>
    <property type="evidence" value="ECO:0007669"/>
    <property type="project" value="UniProtKB-KW"/>
</dbReference>
<keyword evidence="8" id="KW-1185">Reference proteome</keyword>
<accession>A0A2A2G4M9</accession>
<evidence type="ECO:0000256" key="1">
    <source>
        <dbReference type="ARBA" id="ARBA00022500"/>
    </source>
</evidence>
<dbReference type="InterPro" id="IPR004089">
    <property type="entry name" value="MCPsignal_dom"/>
</dbReference>
<dbReference type="EMBL" id="NSKE01000026">
    <property type="protein sequence ID" value="PAU92601.1"/>
    <property type="molecule type" value="Genomic_DNA"/>
</dbReference>
<dbReference type="InterPro" id="IPR033462">
    <property type="entry name" value="Cache_3-Cache_2"/>
</dbReference>
<dbReference type="Gene3D" id="1.10.287.950">
    <property type="entry name" value="Methyl-accepting chemotaxis protein"/>
    <property type="match status" value="1"/>
</dbReference>
<feature type="compositionally biased region" description="Low complexity" evidence="4">
    <location>
        <begin position="250"/>
        <end position="285"/>
    </location>
</feature>
<keyword evidence="1" id="KW-0145">Chemotaxis</keyword>
<feature type="compositionally biased region" description="Polar residues" evidence="4">
    <location>
        <begin position="286"/>
        <end position="296"/>
    </location>
</feature>
<feature type="non-terminal residue" evidence="7">
    <location>
        <position position="336"/>
    </location>
</feature>
<evidence type="ECO:0000313" key="8">
    <source>
        <dbReference type="Proteomes" id="UP000218831"/>
    </source>
</evidence>
<evidence type="ECO:0000256" key="4">
    <source>
        <dbReference type="SAM" id="MobiDB-lite"/>
    </source>
</evidence>
<keyword evidence="5" id="KW-1133">Transmembrane helix</keyword>
<comment type="caution">
    <text evidence="7">The sequence shown here is derived from an EMBL/GenBank/DDBJ whole genome shotgun (WGS) entry which is preliminary data.</text>
</comment>
<organism evidence="7 8">
    <name type="scientific">Fodinibius salipaludis</name>
    <dbReference type="NCBI Taxonomy" id="2032627"/>
    <lineage>
        <taxon>Bacteria</taxon>
        <taxon>Pseudomonadati</taxon>
        <taxon>Balneolota</taxon>
        <taxon>Balneolia</taxon>
        <taxon>Balneolales</taxon>
        <taxon>Balneolaceae</taxon>
        <taxon>Fodinibius</taxon>
    </lineage>
</organism>
<name>A0A2A2G4M9_9BACT</name>
<reference evidence="7 8" key="1">
    <citation type="submission" date="2017-08" db="EMBL/GenBank/DDBJ databases">
        <title>Aliifodinibius alkalisoli sp. nov., isolated from saline alkaline soil.</title>
        <authorList>
            <person name="Liu D."/>
            <person name="Zhang G."/>
        </authorList>
    </citation>
    <scope>NUCLEOTIDE SEQUENCE [LARGE SCALE GENOMIC DNA]</scope>
    <source>
        <strain evidence="7 8">WN023</strain>
    </source>
</reference>
<feature type="transmembrane region" description="Helical" evidence="5">
    <location>
        <begin position="203"/>
        <end position="226"/>
    </location>
</feature>
<dbReference type="Pfam" id="PF17201">
    <property type="entry name" value="Cache_3-Cache_2"/>
    <property type="match status" value="1"/>
</dbReference>
<evidence type="ECO:0000259" key="6">
    <source>
        <dbReference type="PROSITE" id="PS50111"/>
    </source>
</evidence>
<dbReference type="SUPFAM" id="SSF103190">
    <property type="entry name" value="Sensory domain-like"/>
    <property type="match status" value="1"/>
</dbReference>
<keyword evidence="5" id="KW-0812">Transmembrane</keyword>
<dbReference type="InterPro" id="IPR029151">
    <property type="entry name" value="Sensor-like_sf"/>
</dbReference>
<keyword evidence="3" id="KW-0807">Transducer</keyword>
<dbReference type="GO" id="GO:0007165">
    <property type="term" value="P:signal transduction"/>
    <property type="evidence" value="ECO:0007669"/>
    <property type="project" value="UniProtKB-KW"/>
</dbReference>
<sequence length="336" mass="36629">MSIQQKIRSAKNWTIKKRLIVMTISLIVVTGLLLTGVTIYTANSSLEELTDHTLNMKMDGDINALEVFSDYHFGGVELSNGELVDADQSAIAGRSDIIDEFANEHGVAATIFQRDGNDFTRVITSIRKDNGQRAVGTKLGTGSDAYEPVMNRSLYIGNAVILGKPYITAYDPIINEENDIIGIYFVGIPMTDVNTIISESQALIWRNAGIFLLLVVLGGSYIAWIFSNSINKTLTRIIKQLSNGADQVHSSSSQLSGASQELAESASEQAASLEETTSSLEEISSQLKQTDQNSAEAETAMNEAKPMVEEGVEAMNRMKEAMEDIKESSDQTSKII</sequence>